<evidence type="ECO:0000313" key="2">
    <source>
        <dbReference type="Proteomes" id="UP001148786"/>
    </source>
</evidence>
<sequence>MQPLPLKIFEYLIDTIDEWPDGPREKTLGLCTQVSRSFAHRARKHIFRAVYFNDLCDNPISYAKRFYHIATWTPSKPDSTESLQSIVSLVKNLSIAFCWPRVTSTLHFEHVLSAILQILHGPEHGIESFDLRHSDGHWPTLGLGFRQAVIDLLRSSRLKTVFVKGLIEVPNTVFMRGHITELHLNNVAWATLSTAREATYSARYPLGTVRTHPQFDLLEVNRLQWRNFNTWKSSVAPIQSMLTQLRVLRIGEYHEEDGGEVSDYQFFRSLILGSEDTIEELKVGLFRSNLSMPRMILDLASMKNLKTIHIEDFGLKPETSLEDIECLFDSLTSIKTLNSLCLGPGFQIDDGEEDDGEEDDGEDGHRVVDNNQVVYFRWIKP</sequence>
<reference evidence="1" key="1">
    <citation type="submission" date="2022-07" db="EMBL/GenBank/DDBJ databases">
        <title>Genome Sequence of Agrocybe chaxingu.</title>
        <authorList>
            <person name="Buettner E."/>
        </authorList>
    </citation>
    <scope>NUCLEOTIDE SEQUENCE</scope>
    <source>
        <strain evidence="1">MP-N11</strain>
    </source>
</reference>
<dbReference type="EMBL" id="JANKHO010000461">
    <property type="protein sequence ID" value="KAJ3509643.1"/>
    <property type="molecule type" value="Genomic_DNA"/>
</dbReference>
<name>A0A9W8K8S4_9AGAR</name>
<dbReference type="OrthoDB" id="3061241at2759"/>
<evidence type="ECO:0000313" key="1">
    <source>
        <dbReference type="EMBL" id="KAJ3509643.1"/>
    </source>
</evidence>
<keyword evidence="2" id="KW-1185">Reference proteome</keyword>
<accession>A0A9W8K8S4</accession>
<comment type="caution">
    <text evidence="1">The sequence shown here is derived from an EMBL/GenBank/DDBJ whole genome shotgun (WGS) entry which is preliminary data.</text>
</comment>
<gene>
    <name evidence="1" type="ORF">NLJ89_g5114</name>
</gene>
<dbReference type="Proteomes" id="UP001148786">
    <property type="component" value="Unassembled WGS sequence"/>
</dbReference>
<proteinExistence type="predicted"/>
<protein>
    <submittedName>
        <fullName evidence="1">Uncharacterized protein</fullName>
    </submittedName>
</protein>
<dbReference type="AlphaFoldDB" id="A0A9W8K8S4"/>
<organism evidence="1 2">
    <name type="scientific">Agrocybe chaxingu</name>
    <dbReference type="NCBI Taxonomy" id="84603"/>
    <lineage>
        <taxon>Eukaryota</taxon>
        <taxon>Fungi</taxon>
        <taxon>Dikarya</taxon>
        <taxon>Basidiomycota</taxon>
        <taxon>Agaricomycotina</taxon>
        <taxon>Agaricomycetes</taxon>
        <taxon>Agaricomycetidae</taxon>
        <taxon>Agaricales</taxon>
        <taxon>Agaricineae</taxon>
        <taxon>Strophariaceae</taxon>
        <taxon>Agrocybe</taxon>
    </lineage>
</organism>